<evidence type="ECO:0000256" key="1">
    <source>
        <dbReference type="SAM" id="MobiDB-lite"/>
    </source>
</evidence>
<reference evidence="2 3" key="1">
    <citation type="journal article" date="2023" name="Nucleic Acids Res.">
        <title>The hologenome of Daphnia magna reveals possible DNA methylation and microbiome-mediated evolution of the host genome.</title>
        <authorList>
            <person name="Chaturvedi A."/>
            <person name="Li X."/>
            <person name="Dhandapani V."/>
            <person name="Marshall H."/>
            <person name="Kissane S."/>
            <person name="Cuenca-Cambronero M."/>
            <person name="Asole G."/>
            <person name="Calvet F."/>
            <person name="Ruiz-Romero M."/>
            <person name="Marangio P."/>
            <person name="Guigo R."/>
            <person name="Rago D."/>
            <person name="Mirbahai L."/>
            <person name="Eastwood N."/>
            <person name="Colbourne J.K."/>
            <person name="Zhou J."/>
            <person name="Mallon E."/>
            <person name="Orsini L."/>
        </authorList>
    </citation>
    <scope>NUCLEOTIDE SEQUENCE [LARGE SCALE GENOMIC DNA]</scope>
    <source>
        <strain evidence="2">LRV0_1</strain>
    </source>
</reference>
<keyword evidence="3" id="KW-1185">Reference proteome</keyword>
<protein>
    <submittedName>
        <fullName evidence="2">Uncharacterized protein</fullName>
    </submittedName>
</protein>
<dbReference type="EMBL" id="JAOYFB010000004">
    <property type="protein sequence ID" value="KAK4013943.1"/>
    <property type="molecule type" value="Genomic_DNA"/>
</dbReference>
<dbReference type="Proteomes" id="UP001234178">
    <property type="component" value="Unassembled WGS sequence"/>
</dbReference>
<proteinExistence type="predicted"/>
<evidence type="ECO:0000313" key="2">
    <source>
        <dbReference type="EMBL" id="KAK4013943.1"/>
    </source>
</evidence>
<accession>A0ABQ9ZMB0</accession>
<feature type="compositionally biased region" description="Basic residues" evidence="1">
    <location>
        <begin position="191"/>
        <end position="207"/>
    </location>
</feature>
<name>A0ABQ9ZMB0_9CRUS</name>
<gene>
    <name evidence="2" type="ORF">OUZ56_026491</name>
</gene>
<sequence length="214" mass="24113">MLVYDRYGTILKKQLNNGGKGHFQHEHTPKALATYNPAREGSTVSSTAATPPSNPNQQEGPHESCQITEKTQSGINTRSLKLYNWDIKEKKEKGVGFWEGGALILQDDSNQLDFFNHVRLMPRCQIVKGDKKIESWTVIGENHLFIIKYPLGSAVVTIPSEIKDIVPRSNESLDINIARTINILGLKKRKDSVPRGRCHPPRKRAHLHHTEHAV</sequence>
<feature type="region of interest" description="Disordered" evidence="1">
    <location>
        <begin position="38"/>
        <end position="63"/>
    </location>
</feature>
<evidence type="ECO:0000313" key="3">
    <source>
        <dbReference type="Proteomes" id="UP001234178"/>
    </source>
</evidence>
<organism evidence="2 3">
    <name type="scientific">Daphnia magna</name>
    <dbReference type="NCBI Taxonomy" id="35525"/>
    <lineage>
        <taxon>Eukaryota</taxon>
        <taxon>Metazoa</taxon>
        <taxon>Ecdysozoa</taxon>
        <taxon>Arthropoda</taxon>
        <taxon>Crustacea</taxon>
        <taxon>Branchiopoda</taxon>
        <taxon>Diplostraca</taxon>
        <taxon>Cladocera</taxon>
        <taxon>Anomopoda</taxon>
        <taxon>Daphniidae</taxon>
        <taxon>Daphnia</taxon>
    </lineage>
</organism>
<feature type="region of interest" description="Disordered" evidence="1">
    <location>
        <begin position="191"/>
        <end position="214"/>
    </location>
</feature>
<comment type="caution">
    <text evidence="2">The sequence shown here is derived from an EMBL/GenBank/DDBJ whole genome shotgun (WGS) entry which is preliminary data.</text>
</comment>